<dbReference type="AlphaFoldDB" id="A0A0H3CJS2"/>
<dbReference type="STRING" id="716541.ECL_02581"/>
<gene>
    <name evidence="2" type="ordered locus">ECL_02581</name>
</gene>
<proteinExistence type="predicted"/>
<accession>A0A0H3CJS2</accession>
<dbReference type="EMBL" id="CP001918">
    <property type="protein sequence ID" value="ADF62124.1"/>
    <property type="molecule type" value="Genomic_DNA"/>
</dbReference>
<dbReference type="EnsemblBacteria" id="ADF62124">
    <property type="protein sequence ID" value="ADF62124"/>
    <property type="gene ID" value="ECL_02581"/>
</dbReference>
<reference evidence="2 3" key="1">
    <citation type="journal article" date="2010" name="J. Bacteriol.">
        <title>Complete genome sequence of Enterobacter cloacae subsp. cloacae type strain ATCC 13047.</title>
        <authorList>
            <person name="Ren Y."/>
            <person name="Ren Y."/>
            <person name="Zhou Z."/>
            <person name="Guo X."/>
            <person name="Li Y."/>
            <person name="Feng L."/>
            <person name="Wang L."/>
        </authorList>
    </citation>
    <scope>NUCLEOTIDE SEQUENCE [LARGE SCALE GENOMIC DNA]</scope>
    <source>
        <strain evidence="3">ATCC 13047 / DSM 30054 / NBRC 13535 / NCTC 10005 / WDCM 00083 / NCDC 279-56</strain>
    </source>
</reference>
<dbReference type="HOGENOM" id="CLU_3215709_0_0_6"/>
<feature type="transmembrane region" description="Helical" evidence="1">
    <location>
        <begin position="21"/>
        <end position="45"/>
    </location>
</feature>
<keyword evidence="3" id="KW-1185">Reference proteome</keyword>
<sequence length="49" mass="6157">MDEAIELHLRIIFKTAEINKIKIYIQLFQLQYHLFPFIFTILFFFEWSF</sequence>
<dbReference type="PATRIC" id="fig|716541.4.peg.2754"/>
<name>A0A0H3CJS2_ENTCC</name>
<evidence type="ECO:0000313" key="2">
    <source>
        <dbReference type="EMBL" id="ADF62124.1"/>
    </source>
</evidence>
<dbReference type="KEGG" id="enc:ECL_02581"/>
<keyword evidence="1" id="KW-0472">Membrane</keyword>
<evidence type="ECO:0000256" key="1">
    <source>
        <dbReference type="SAM" id="Phobius"/>
    </source>
</evidence>
<evidence type="ECO:0000313" key="3">
    <source>
        <dbReference type="Proteomes" id="UP000002363"/>
    </source>
</evidence>
<protein>
    <submittedName>
        <fullName evidence="2">Uncharacterized protein</fullName>
    </submittedName>
</protein>
<keyword evidence="1" id="KW-0812">Transmembrane</keyword>
<keyword evidence="1" id="KW-1133">Transmembrane helix</keyword>
<organism evidence="2 3">
    <name type="scientific">Enterobacter cloacae subsp. cloacae (strain ATCC 13047 / DSM 30054 / NBRC 13535 / NCTC 10005 / WDCM 00083 / NCDC 279-56)</name>
    <dbReference type="NCBI Taxonomy" id="716541"/>
    <lineage>
        <taxon>Bacteria</taxon>
        <taxon>Pseudomonadati</taxon>
        <taxon>Pseudomonadota</taxon>
        <taxon>Gammaproteobacteria</taxon>
        <taxon>Enterobacterales</taxon>
        <taxon>Enterobacteriaceae</taxon>
        <taxon>Enterobacter</taxon>
        <taxon>Enterobacter cloacae complex</taxon>
    </lineage>
</organism>
<dbReference type="Proteomes" id="UP000002363">
    <property type="component" value="Chromosome"/>
</dbReference>